<feature type="compositionally biased region" description="Basic and acidic residues" evidence="1">
    <location>
        <begin position="401"/>
        <end position="411"/>
    </location>
</feature>
<dbReference type="OrthoDB" id="157461at2157"/>
<protein>
    <submittedName>
        <fullName evidence="2">Uncharacterized protein</fullName>
    </submittedName>
</protein>
<feature type="region of interest" description="Disordered" evidence="1">
    <location>
        <begin position="226"/>
        <end position="443"/>
    </location>
</feature>
<dbReference type="Proteomes" id="UP000011519">
    <property type="component" value="Unassembled WGS sequence"/>
</dbReference>
<reference evidence="2 3" key="1">
    <citation type="journal article" date="2014" name="PLoS Genet.">
        <title>Phylogenetically driven sequencing of extremely halophilic archaea reveals strategies for static and dynamic osmo-response.</title>
        <authorList>
            <person name="Becker E.A."/>
            <person name="Seitzer P.M."/>
            <person name="Tritt A."/>
            <person name="Larsen D."/>
            <person name="Krusor M."/>
            <person name="Yao A.I."/>
            <person name="Wu D."/>
            <person name="Madern D."/>
            <person name="Eisen J.A."/>
            <person name="Darling A.E."/>
            <person name="Facciotti M.T."/>
        </authorList>
    </citation>
    <scope>NUCLEOTIDE SEQUENCE [LARGE SCALE GENOMIC DNA]</scope>
    <source>
        <strain evidence="2 3">JCM 10989</strain>
    </source>
</reference>
<sequence length="531" mass="55748">MPASRPPFGSDADDAADDLLRCADVLGSFGVTAAEIRSSRHAGGETSEASEVNENHKDDDLASALATELESGRNRTAVLRQLITESERGLTCSARYAQDALERELVAVFDAIGWSFHCEQLTAALRSADRLHLQATDYRGRQRETTVEYPSTPLGTDNLPAILQAINASILAGTDAQFVLLSTGVDRWRAALVKASALESLRDRYGERIDIGVDGEPLLPEHGVAAYVPDESGGDSSTVPDGEGPWPDWAEGRERERGRKRGQEQGRGQGQRRGQQRGQDGGRSQDRDSVQPTLDEFGSLVEEAEGDDEGAKVGDVSSTSSASTQSASDSSAKATGTTAASGEFELRGSPSVSRVSDGRDQSDGSGGSGGSGGSTESDGSDKEGSARNQGAETSAGTALERFGRPSGKEVEETADSTATATDDFGSLSGTSTTARVSNDSFGSDVEWETEDDRYRALGAALGAGGAVSVRGLLEDDEFLPELPAAEKAETRIEFADAFDPAAVTRAKSAAEQSGFVWVESGSLETTRVSNS</sequence>
<feature type="region of interest" description="Disordered" evidence="1">
    <location>
        <begin position="37"/>
        <end position="58"/>
    </location>
</feature>
<name>M0A0H0_9EURY</name>
<dbReference type="STRING" id="1227493.C483_09841"/>
<comment type="caution">
    <text evidence="2">The sequence shown here is derived from an EMBL/GenBank/DDBJ whole genome shotgun (WGS) entry which is preliminary data.</text>
</comment>
<feature type="compositionally biased region" description="Polar residues" evidence="1">
    <location>
        <begin position="386"/>
        <end position="396"/>
    </location>
</feature>
<dbReference type="RefSeq" id="WP_006653171.1">
    <property type="nucleotide sequence ID" value="NZ_AOIM01000031.1"/>
</dbReference>
<feature type="compositionally biased region" description="Polar residues" evidence="1">
    <location>
        <begin position="427"/>
        <end position="441"/>
    </location>
</feature>
<dbReference type="PATRIC" id="fig|1227493.4.peg.1954"/>
<feature type="compositionally biased region" description="Gly residues" evidence="1">
    <location>
        <begin position="364"/>
        <end position="373"/>
    </location>
</feature>
<gene>
    <name evidence="2" type="ORF">C483_09841</name>
</gene>
<feature type="compositionally biased region" description="Basic and acidic residues" evidence="1">
    <location>
        <begin position="250"/>
        <end position="264"/>
    </location>
</feature>
<evidence type="ECO:0000256" key="1">
    <source>
        <dbReference type="SAM" id="MobiDB-lite"/>
    </source>
</evidence>
<evidence type="ECO:0000313" key="2">
    <source>
        <dbReference type="EMBL" id="ELY91332.1"/>
    </source>
</evidence>
<dbReference type="EMBL" id="AOIM01000031">
    <property type="protein sequence ID" value="ELY91332.1"/>
    <property type="molecule type" value="Genomic_DNA"/>
</dbReference>
<evidence type="ECO:0000313" key="3">
    <source>
        <dbReference type="Proteomes" id="UP000011519"/>
    </source>
</evidence>
<feature type="compositionally biased region" description="Low complexity" evidence="1">
    <location>
        <begin position="317"/>
        <end position="341"/>
    </location>
</feature>
<proteinExistence type="predicted"/>
<accession>M0A0H0</accession>
<keyword evidence="3" id="KW-1185">Reference proteome</keyword>
<organism evidence="2 3">
    <name type="scientific">Natrialba hulunbeirensis JCM 10989</name>
    <dbReference type="NCBI Taxonomy" id="1227493"/>
    <lineage>
        <taxon>Archaea</taxon>
        <taxon>Methanobacteriati</taxon>
        <taxon>Methanobacteriota</taxon>
        <taxon>Stenosarchaea group</taxon>
        <taxon>Halobacteria</taxon>
        <taxon>Halobacteriales</taxon>
        <taxon>Natrialbaceae</taxon>
        <taxon>Natrialba</taxon>
    </lineage>
</organism>
<dbReference type="AlphaFoldDB" id="M0A0H0"/>